<accession>H1D0U9</accession>
<reference evidence="1 2" key="1">
    <citation type="submission" date="2011-11" db="EMBL/GenBank/DDBJ databases">
        <title>The Genome Sequence of Dialister succinatiphilus YIT 11850.</title>
        <authorList>
            <consortium name="The Broad Institute Genome Sequencing Platform"/>
            <person name="Earl A."/>
            <person name="Ward D."/>
            <person name="Feldgarden M."/>
            <person name="Gevers D."/>
            <person name="Morotomi M."/>
            <person name="Young S.K."/>
            <person name="Zeng Q."/>
            <person name="Gargeya S."/>
            <person name="Fitzgerald M."/>
            <person name="Haas B."/>
            <person name="Abouelleil A."/>
            <person name="Alvarado L."/>
            <person name="Arachchi H.M."/>
            <person name="Berlin A."/>
            <person name="Brown A."/>
            <person name="Chapman S.B."/>
            <person name="Dunbar C."/>
            <person name="Gearin G."/>
            <person name="Goldberg J."/>
            <person name="Griggs A."/>
            <person name="Gujja S."/>
            <person name="Heiman D."/>
            <person name="Howarth C."/>
            <person name="Lui A."/>
            <person name="MacDonald P.J.P."/>
            <person name="Montmayeur A."/>
            <person name="Murphy C."/>
            <person name="Neiman D."/>
            <person name="Pearson M."/>
            <person name="Priest M."/>
            <person name="Roberts A."/>
            <person name="Saif S."/>
            <person name="Shea T."/>
            <person name="Sisk P."/>
            <person name="Stolte C."/>
            <person name="Sykes S."/>
            <person name="Wortman J."/>
            <person name="Nusbaum C."/>
            <person name="Birren B."/>
        </authorList>
    </citation>
    <scope>NUCLEOTIDE SEQUENCE [LARGE SCALE GENOMIC DNA]</scope>
    <source>
        <strain evidence="1 2">YIT 11850</strain>
    </source>
</reference>
<comment type="caution">
    <text evidence="1">The sequence shown here is derived from an EMBL/GenBank/DDBJ whole genome shotgun (WGS) entry which is preliminary data.</text>
</comment>
<protein>
    <submittedName>
        <fullName evidence="1">Uncharacterized protein</fullName>
    </submittedName>
</protein>
<dbReference type="EMBL" id="ADLT01000043">
    <property type="protein sequence ID" value="EHO62828.1"/>
    <property type="molecule type" value="Genomic_DNA"/>
</dbReference>
<evidence type="ECO:0000313" key="2">
    <source>
        <dbReference type="Proteomes" id="UP000003277"/>
    </source>
</evidence>
<name>H1D0U9_9FIRM</name>
<proteinExistence type="predicted"/>
<dbReference type="AlphaFoldDB" id="H1D0U9"/>
<dbReference type="Proteomes" id="UP000003277">
    <property type="component" value="Unassembled WGS sequence"/>
</dbReference>
<sequence length="81" mass="8926">MLHTGLHHPPALCHGLHQTFSQSSLFCGEALIKSLSAFILDFLCNARNGTTRIASYLRSPMTKQCIKILIKADSMNESVLP</sequence>
<dbReference type="HOGENOM" id="CLU_2568343_0_0_9"/>
<organism evidence="1 2">
    <name type="scientific">Dialister succinatiphilus YIT 11850</name>
    <dbReference type="NCBI Taxonomy" id="742743"/>
    <lineage>
        <taxon>Bacteria</taxon>
        <taxon>Bacillati</taxon>
        <taxon>Bacillota</taxon>
        <taxon>Negativicutes</taxon>
        <taxon>Veillonellales</taxon>
        <taxon>Veillonellaceae</taxon>
        <taxon>Dialister</taxon>
    </lineage>
</organism>
<gene>
    <name evidence="1" type="ORF">HMPREF9453_01237</name>
</gene>
<evidence type="ECO:0000313" key="1">
    <source>
        <dbReference type="EMBL" id="EHO62828.1"/>
    </source>
</evidence>
<keyword evidence="2" id="KW-1185">Reference proteome</keyword>